<dbReference type="Proteomes" id="UP000821865">
    <property type="component" value="Chromosome 9"/>
</dbReference>
<evidence type="ECO:0000313" key="2">
    <source>
        <dbReference type="Proteomes" id="UP000821865"/>
    </source>
</evidence>
<organism evidence="1 2">
    <name type="scientific">Dermacentor silvarum</name>
    <name type="common">Tick</name>
    <dbReference type="NCBI Taxonomy" id="543639"/>
    <lineage>
        <taxon>Eukaryota</taxon>
        <taxon>Metazoa</taxon>
        <taxon>Ecdysozoa</taxon>
        <taxon>Arthropoda</taxon>
        <taxon>Chelicerata</taxon>
        <taxon>Arachnida</taxon>
        <taxon>Acari</taxon>
        <taxon>Parasitiformes</taxon>
        <taxon>Ixodida</taxon>
        <taxon>Ixodoidea</taxon>
        <taxon>Ixodidae</taxon>
        <taxon>Rhipicephalinae</taxon>
        <taxon>Dermacentor</taxon>
    </lineage>
</organism>
<protein>
    <submittedName>
        <fullName evidence="1">Uncharacterized protein</fullName>
    </submittedName>
</protein>
<keyword evidence="2" id="KW-1185">Reference proteome</keyword>
<name>A0ACB8C484_DERSI</name>
<evidence type="ECO:0000313" key="1">
    <source>
        <dbReference type="EMBL" id="KAH7933620.1"/>
    </source>
</evidence>
<accession>A0ACB8C484</accession>
<proteinExistence type="predicted"/>
<comment type="caution">
    <text evidence="1">The sequence shown here is derived from an EMBL/GenBank/DDBJ whole genome shotgun (WGS) entry which is preliminary data.</text>
</comment>
<reference evidence="1" key="1">
    <citation type="submission" date="2020-05" db="EMBL/GenBank/DDBJ databases">
        <title>Large-scale comparative analyses of tick genomes elucidate their genetic diversity and vector capacities.</title>
        <authorList>
            <person name="Jia N."/>
            <person name="Wang J."/>
            <person name="Shi W."/>
            <person name="Du L."/>
            <person name="Sun Y."/>
            <person name="Zhan W."/>
            <person name="Jiang J."/>
            <person name="Wang Q."/>
            <person name="Zhang B."/>
            <person name="Ji P."/>
            <person name="Sakyi L.B."/>
            <person name="Cui X."/>
            <person name="Yuan T."/>
            <person name="Jiang B."/>
            <person name="Yang W."/>
            <person name="Lam T.T.-Y."/>
            <person name="Chang Q."/>
            <person name="Ding S."/>
            <person name="Wang X."/>
            <person name="Zhu J."/>
            <person name="Ruan X."/>
            <person name="Zhao L."/>
            <person name="Wei J."/>
            <person name="Que T."/>
            <person name="Du C."/>
            <person name="Cheng J."/>
            <person name="Dai P."/>
            <person name="Han X."/>
            <person name="Huang E."/>
            <person name="Gao Y."/>
            <person name="Liu J."/>
            <person name="Shao H."/>
            <person name="Ye R."/>
            <person name="Li L."/>
            <person name="Wei W."/>
            <person name="Wang X."/>
            <person name="Wang C."/>
            <person name="Yang T."/>
            <person name="Huo Q."/>
            <person name="Li W."/>
            <person name="Guo W."/>
            <person name="Chen H."/>
            <person name="Zhou L."/>
            <person name="Ni X."/>
            <person name="Tian J."/>
            <person name="Zhou Y."/>
            <person name="Sheng Y."/>
            <person name="Liu T."/>
            <person name="Pan Y."/>
            <person name="Xia L."/>
            <person name="Li J."/>
            <person name="Zhao F."/>
            <person name="Cao W."/>
        </authorList>
    </citation>
    <scope>NUCLEOTIDE SEQUENCE</scope>
    <source>
        <strain evidence="1">Dsil-2018</strain>
    </source>
</reference>
<gene>
    <name evidence="1" type="ORF">HPB49_014379</name>
</gene>
<dbReference type="EMBL" id="CM023478">
    <property type="protein sequence ID" value="KAH7933620.1"/>
    <property type="molecule type" value="Genomic_DNA"/>
</dbReference>
<sequence length="231" mass="25689">MDILVCPWCLIPGEHREGSMRYTMVSPVEQRTSDRVKSEMHLATRFRDTINGLKGPSALMNLKESLLKNFVSRCEALYGVAFMTYNVHALLHLGNCARSLGPLWAHSAFVFEGGNGTILQQISAAKGLPDQIVERVIMFQQLQRVLASPLLASEEKRLCNSFLGYAPVKNFLRVDGLSLLGIGKNTVLSAEEQDAVYGRCGVAAPTAVEYERFVQKKQVFHSTGFRRPSKI</sequence>